<dbReference type="EMBL" id="BAABRT010000005">
    <property type="protein sequence ID" value="GAA5524256.1"/>
    <property type="molecule type" value="Genomic_DNA"/>
</dbReference>
<dbReference type="Proteomes" id="UP001408594">
    <property type="component" value="Unassembled WGS sequence"/>
</dbReference>
<proteinExistence type="predicted"/>
<evidence type="ECO:0000313" key="1">
    <source>
        <dbReference type="EMBL" id="GAA5524256.1"/>
    </source>
</evidence>
<comment type="caution">
    <text evidence="1">The sequence shown here is derived from an EMBL/GenBank/DDBJ whole genome shotgun (WGS) entry which is preliminary data.</text>
</comment>
<name>A0ABP9WPA8_9GAMM</name>
<evidence type="ECO:0000313" key="2">
    <source>
        <dbReference type="Proteomes" id="UP001408594"/>
    </source>
</evidence>
<organism evidence="1 2">
    <name type="scientific">Microbulbifer aestuariivivens</name>
    <dbReference type="NCBI Taxonomy" id="1908308"/>
    <lineage>
        <taxon>Bacteria</taxon>
        <taxon>Pseudomonadati</taxon>
        <taxon>Pseudomonadota</taxon>
        <taxon>Gammaproteobacteria</taxon>
        <taxon>Cellvibrionales</taxon>
        <taxon>Microbulbiferaceae</taxon>
        <taxon>Microbulbifer</taxon>
    </lineage>
</organism>
<accession>A0ABP9WPA8</accession>
<gene>
    <name evidence="1" type="ORF">Maes01_00810</name>
</gene>
<reference evidence="1 2" key="1">
    <citation type="submission" date="2024-02" db="EMBL/GenBank/DDBJ databases">
        <title>Microbulbifer aestuariivivens NBRC 112533.</title>
        <authorList>
            <person name="Ichikawa N."/>
            <person name="Katano-Makiyama Y."/>
            <person name="Hidaka K."/>
        </authorList>
    </citation>
    <scope>NUCLEOTIDE SEQUENCE [LARGE SCALE GENOMIC DNA]</scope>
    <source>
        <strain evidence="1 2">NBRC 112533</strain>
    </source>
</reference>
<protein>
    <submittedName>
        <fullName evidence="1">Uncharacterized protein</fullName>
    </submittedName>
</protein>
<keyword evidence="2" id="KW-1185">Reference proteome</keyword>
<sequence>MIRVVIKGIGAGVVFLQIGEKVLIEILLCIGGVVVI</sequence>